<gene>
    <name evidence="2" type="ORF">OF850_14710</name>
</gene>
<comment type="caution">
    <text evidence="2">The sequence shown here is derived from an EMBL/GenBank/DDBJ whole genome shotgun (WGS) entry which is preliminary data.</text>
</comment>
<dbReference type="Proteomes" id="UP001526430">
    <property type="component" value="Unassembled WGS sequence"/>
</dbReference>
<name>A0ABT3NXN0_9PROT</name>
<dbReference type="EMBL" id="JAPFQI010000012">
    <property type="protein sequence ID" value="MCW8086885.1"/>
    <property type="molecule type" value="Genomic_DNA"/>
</dbReference>
<accession>A0ABT3NXN0</accession>
<keyword evidence="3" id="KW-1185">Reference proteome</keyword>
<feature type="transmembrane region" description="Helical" evidence="1">
    <location>
        <begin position="87"/>
        <end position="108"/>
    </location>
</feature>
<feature type="transmembrane region" description="Helical" evidence="1">
    <location>
        <begin position="36"/>
        <end position="54"/>
    </location>
</feature>
<reference evidence="2 3" key="1">
    <citation type="submission" date="2022-10" db="EMBL/GenBank/DDBJ databases">
        <title>Roseococcus glaciei nov., sp. nov., isolated from glacier.</title>
        <authorList>
            <person name="Liu Q."/>
            <person name="Xin Y.-H."/>
        </authorList>
    </citation>
    <scope>NUCLEOTIDE SEQUENCE [LARGE SCALE GENOMIC DNA]</scope>
    <source>
        <strain evidence="2 3">MDT2-1-1</strain>
    </source>
</reference>
<proteinExistence type="predicted"/>
<feature type="transmembrane region" description="Helical" evidence="1">
    <location>
        <begin position="61"/>
        <end position="81"/>
    </location>
</feature>
<organism evidence="2 3">
    <name type="scientific">Sabulicella glaciei</name>
    <dbReference type="NCBI Taxonomy" id="2984948"/>
    <lineage>
        <taxon>Bacteria</taxon>
        <taxon>Pseudomonadati</taxon>
        <taxon>Pseudomonadota</taxon>
        <taxon>Alphaproteobacteria</taxon>
        <taxon>Acetobacterales</taxon>
        <taxon>Acetobacteraceae</taxon>
        <taxon>Sabulicella</taxon>
    </lineage>
</organism>
<sequence length="110" mass="11105">MPRILVTLAGISGFLAVLLAALSAHGAEEARVMTGQVATLLGWHAPAFLALAAWGRGGAAAALWALGLLLFGSAVLLRAHAGVSLGPIAPTGGIAMMLGWASLAVLAWRR</sequence>
<evidence type="ECO:0000313" key="2">
    <source>
        <dbReference type="EMBL" id="MCW8086885.1"/>
    </source>
</evidence>
<keyword evidence="1" id="KW-0472">Membrane</keyword>
<keyword evidence="1" id="KW-0812">Transmembrane</keyword>
<protein>
    <submittedName>
        <fullName evidence="2">DUF423 domain-containing protein</fullName>
    </submittedName>
</protein>
<evidence type="ECO:0000256" key="1">
    <source>
        <dbReference type="SAM" id="Phobius"/>
    </source>
</evidence>
<evidence type="ECO:0000313" key="3">
    <source>
        <dbReference type="Proteomes" id="UP001526430"/>
    </source>
</evidence>
<keyword evidence="1" id="KW-1133">Transmembrane helix</keyword>
<dbReference type="RefSeq" id="WP_301591023.1">
    <property type="nucleotide sequence ID" value="NZ_JAPFQI010000012.1"/>
</dbReference>